<dbReference type="InterPro" id="IPR027417">
    <property type="entry name" value="P-loop_NTPase"/>
</dbReference>
<evidence type="ECO:0000256" key="12">
    <source>
        <dbReference type="SAM" id="MobiDB-lite"/>
    </source>
</evidence>
<evidence type="ECO:0000256" key="1">
    <source>
        <dbReference type="ARBA" id="ARBA00006360"/>
    </source>
</evidence>
<keyword evidence="6" id="KW-0479">Metal-binding</keyword>
<evidence type="ECO:0000256" key="3">
    <source>
        <dbReference type="ARBA" id="ARBA00022679"/>
    </source>
</evidence>
<evidence type="ECO:0000256" key="11">
    <source>
        <dbReference type="ARBA" id="ARBA00049244"/>
    </source>
</evidence>
<feature type="domain" description="AAA+ ATPase" evidence="13">
    <location>
        <begin position="56"/>
        <end position="198"/>
    </location>
</feature>
<comment type="catalytic activity">
    <reaction evidence="11">
        <text>DNA(n) + a 2'-deoxyribonucleoside 5'-triphosphate = DNA(n+1) + diphosphate</text>
        <dbReference type="Rhea" id="RHEA:22508"/>
        <dbReference type="Rhea" id="RHEA-COMP:17339"/>
        <dbReference type="Rhea" id="RHEA-COMP:17340"/>
        <dbReference type="ChEBI" id="CHEBI:33019"/>
        <dbReference type="ChEBI" id="CHEBI:61560"/>
        <dbReference type="ChEBI" id="CHEBI:173112"/>
        <dbReference type="EC" id="2.7.7.7"/>
    </reaction>
</comment>
<evidence type="ECO:0000256" key="6">
    <source>
        <dbReference type="ARBA" id="ARBA00022723"/>
    </source>
</evidence>
<organism evidence="14 15">
    <name type="scientific">Caproiciproducens galactitolivorans</name>
    <dbReference type="NCBI Taxonomy" id="642589"/>
    <lineage>
        <taxon>Bacteria</taxon>
        <taxon>Bacillati</taxon>
        <taxon>Bacillota</taxon>
        <taxon>Clostridia</taxon>
        <taxon>Eubacteriales</taxon>
        <taxon>Acutalibacteraceae</taxon>
        <taxon>Caproiciproducens</taxon>
    </lineage>
</organism>
<dbReference type="SUPFAM" id="SSF48019">
    <property type="entry name" value="post-AAA+ oligomerization domain-like"/>
    <property type="match status" value="1"/>
</dbReference>
<keyword evidence="10" id="KW-0239">DNA-directed DNA polymerase</keyword>
<proteinExistence type="inferred from homology"/>
<evidence type="ECO:0000256" key="10">
    <source>
        <dbReference type="ARBA" id="ARBA00022932"/>
    </source>
</evidence>
<evidence type="ECO:0000256" key="5">
    <source>
        <dbReference type="ARBA" id="ARBA00022705"/>
    </source>
</evidence>
<dbReference type="Pfam" id="PF22608">
    <property type="entry name" value="DNAX_ATPase_lid"/>
    <property type="match status" value="1"/>
</dbReference>
<dbReference type="NCBIfam" id="TIGR02397">
    <property type="entry name" value="dnaX_nterm"/>
    <property type="match status" value="1"/>
</dbReference>
<evidence type="ECO:0000256" key="8">
    <source>
        <dbReference type="ARBA" id="ARBA00022833"/>
    </source>
</evidence>
<evidence type="ECO:0000256" key="7">
    <source>
        <dbReference type="ARBA" id="ARBA00022741"/>
    </source>
</evidence>
<dbReference type="CDD" id="cd00009">
    <property type="entry name" value="AAA"/>
    <property type="match status" value="1"/>
</dbReference>
<evidence type="ECO:0000313" key="15">
    <source>
        <dbReference type="Proteomes" id="UP001082703"/>
    </source>
</evidence>
<dbReference type="Proteomes" id="UP001082703">
    <property type="component" value="Unassembled WGS sequence"/>
</dbReference>
<dbReference type="EC" id="2.7.7.7" evidence="2"/>
<keyword evidence="5" id="KW-0235">DNA replication</keyword>
<sequence>MIYRFETVCLAFNLSKGGVRLYQVLYRKWRPKVFADVVGQPQVTVTLKNELMAGRIAHAYLFTGSRGTGKTTCAKILAKAVNCLHPVDGGPCGECEICHGVENGSVMDIVEIDAASNNGVDNIRSLREEANFTPAAAKYRVYIIDEVHMLSAGAFNALLKTLEEPPAHVIFILATTEVHKLPATILSRCQRFDFHRIPPEDSADRLTYVTQQEGAELDRQAALLIARLADGAMRDALSLLDQCLGRSKKITVEVVNETAGLVGREHLFELTDAIKTQDSGRALEMIDQLHNASKDMARLCEELSSHFRNLMLIKTTKDARSMIVVSDAEYENLTKQALSTPLSGILHGLDTLQSALEKMYRGGDRRIEFEMAMIRLCTPELDSSPEALIRRIEALESGVIKPAKAVPPQKPREKEPVPNAPSADLPQEPNPEQGTENNTKPASEPSTQKAVQKLQENAQRLAEWPEVLQILKNYSHVTATAFNGSTAYISGAYVLIDAPNEIAFRLLREPAQRDNMRRAIEQVTGKVYNLGPYKGRTAEKTVDPLAELAGLAESEGIPVIKK</sequence>
<gene>
    <name evidence="14" type="primary">dnaX</name>
    <name evidence="14" type="ORF">OUY18_10935</name>
</gene>
<feature type="compositionally biased region" description="Polar residues" evidence="12">
    <location>
        <begin position="430"/>
        <end position="456"/>
    </location>
</feature>
<dbReference type="PANTHER" id="PTHR11669">
    <property type="entry name" value="REPLICATION FACTOR C / DNA POLYMERASE III GAMMA-TAU SUBUNIT"/>
    <property type="match status" value="1"/>
</dbReference>
<accession>A0ABT4BV54</accession>
<comment type="caution">
    <text evidence="14">The sequence shown here is derived from an EMBL/GenBank/DDBJ whole genome shotgun (WGS) entry which is preliminary data.</text>
</comment>
<dbReference type="Gene3D" id="1.20.272.10">
    <property type="match status" value="1"/>
</dbReference>
<keyword evidence="3 14" id="KW-0808">Transferase</keyword>
<dbReference type="SUPFAM" id="SSF52540">
    <property type="entry name" value="P-loop containing nucleoside triphosphate hydrolases"/>
    <property type="match status" value="1"/>
</dbReference>
<dbReference type="CDD" id="cd18137">
    <property type="entry name" value="HLD_clamp_pol_III_gamma_tau"/>
    <property type="match status" value="1"/>
</dbReference>
<evidence type="ECO:0000256" key="9">
    <source>
        <dbReference type="ARBA" id="ARBA00022840"/>
    </source>
</evidence>
<dbReference type="InterPro" id="IPR003593">
    <property type="entry name" value="AAA+_ATPase"/>
</dbReference>
<dbReference type="SMART" id="SM00382">
    <property type="entry name" value="AAA"/>
    <property type="match status" value="1"/>
</dbReference>
<evidence type="ECO:0000313" key="14">
    <source>
        <dbReference type="EMBL" id="MCY1714767.1"/>
    </source>
</evidence>
<dbReference type="InterPro" id="IPR050238">
    <property type="entry name" value="DNA_Rep/Repair_Clamp_Loader"/>
</dbReference>
<protein>
    <recommendedName>
        <fullName evidence="2">DNA-directed DNA polymerase</fullName>
        <ecNumber evidence="2">2.7.7.7</ecNumber>
    </recommendedName>
</protein>
<comment type="similarity">
    <text evidence="1">Belongs to the DnaX/STICHEL family.</text>
</comment>
<evidence type="ECO:0000256" key="4">
    <source>
        <dbReference type="ARBA" id="ARBA00022695"/>
    </source>
</evidence>
<evidence type="ECO:0000256" key="2">
    <source>
        <dbReference type="ARBA" id="ARBA00012417"/>
    </source>
</evidence>
<dbReference type="InterPro" id="IPR012763">
    <property type="entry name" value="DNA_pol_III_sug/sutau_N"/>
</dbReference>
<keyword evidence="8" id="KW-0862">Zinc</keyword>
<keyword evidence="7" id="KW-0547">Nucleotide-binding</keyword>
<dbReference type="Gene3D" id="3.40.50.300">
    <property type="entry name" value="P-loop containing nucleotide triphosphate hydrolases"/>
    <property type="match status" value="1"/>
</dbReference>
<keyword evidence="4 14" id="KW-0548">Nucleotidyltransferase</keyword>
<evidence type="ECO:0000259" key="13">
    <source>
        <dbReference type="SMART" id="SM00382"/>
    </source>
</evidence>
<keyword evidence="15" id="KW-1185">Reference proteome</keyword>
<dbReference type="Gene3D" id="1.10.8.60">
    <property type="match status" value="1"/>
</dbReference>
<dbReference type="Pfam" id="PF12169">
    <property type="entry name" value="DNA_pol3_gamma3"/>
    <property type="match status" value="1"/>
</dbReference>
<dbReference type="GO" id="GO:0003887">
    <property type="term" value="F:DNA-directed DNA polymerase activity"/>
    <property type="evidence" value="ECO:0007669"/>
    <property type="project" value="UniProtKB-EC"/>
</dbReference>
<dbReference type="NCBIfam" id="NF004046">
    <property type="entry name" value="PRK05563.1"/>
    <property type="match status" value="1"/>
</dbReference>
<name>A0ABT4BV54_9FIRM</name>
<keyword evidence="9" id="KW-0067">ATP-binding</keyword>
<dbReference type="InterPro" id="IPR022754">
    <property type="entry name" value="DNA_pol_III_gamma-3"/>
</dbReference>
<dbReference type="RefSeq" id="WP_268058823.1">
    <property type="nucleotide sequence ID" value="NZ_JAPOHA010000011.1"/>
</dbReference>
<dbReference type="InterPro" id="IPR008921">
    <property type="entry name" value="DNA_pol3_clamp-load_cplx_C"/>
</dbReference>
<dbReference type="PANTHER" id="PTHR11669:SF0">
    <property type="entry name" value="PROTEIN STICHEL-LIKE 2"/>
    <property type="match status" value="1"/>
</dbReference>
<dbReference type="InterPro" id="IPR045085">
    <property type="entry name" value="HLD_clamp_pol_III_gamma_tau"/>
</dbReference>
<feature type="region of interest" description="Disordered" evidence="12">
    <location>
        <begin position="402"/>
        <end position="456"/>
    </location>
</feature>
<dbReference type="EMBL" id="JAPOHA010000011">
    <property type="protein sequence ID" value="MCY1714767.1"/>
    <property type="molecule type" value="Genomic_DNA"/>
</dbReference>
<reference evidence="14 15" key="1">
    <citation type="submission" date="2022-11" db="EMBL/GenBank/DDBJ databases">
        <authorList>
            <person name="Caiyu Z."/>
        </authorList>
    </citation>
    <scope>NUCLEOTIDE SEQUENCE [LARGE SCALE GENOMIC DNA]</scope>
    <source>
        <strain evidence="14 15">YR-4</strain>
    </source>
</reference>
<dbReference type="Pfam" id="PF13177">
    <property type="entry name" value="DNA_pol3_delta2"/>
    <property type="match status" value="1"/>
</dbReference>